<dbReference type="OrthoDB" id="10492482at2759"/>
<dbReference type="Gene3D" id="2.40.70.10">
    <property type="entry name" value="Acid Proteases"/>
    <property type="match status" value="1"/>
</dbReference>
<dbReference type="EMBL" id="SSTD01012901">
    <property type="protein sequence ID" value="TYK08283.1"/>
    <property type="molecule type" value="Genomic_DNA"/>
</dbReference>
<proteinExistence type="predicted"/>
<evidence type="ECO:0000256" key="1">
    <source>
        <dbReference type="PROSITE-ProRule" id="PRU00047"/>
    </source>
</evidence>
<feature type="domain" description="CCHC-type" evidence="2">
    <location>
        <begin position="48"/>
        <end position="62"/>
    </location>
</feature>
<name>A0A5D3C8S3_CUCMM</name>
<dbReference type="GO" id="GO:0003676">
    <property type="term" value="F:nucleic acid binding"/>
    <property type="evidence" value="ECO:0007669"/>
    <property type="project" value="InterPro"/>
</dbReference>
<dbReference type="Proteomes" id="UP000321393">
    <property type="component" value="Unassembled WGS sequence"/>
</dbReference>
<dbReference type="InterPro" id="IPR001878">
    <property type="entry name" value="Znf_CCHC"/>
</dbReference>
<dbReference type="InterPro" id="IPR021109">
    <property type="entry name" value="Peptidase_aspartic_dom_sf"/>
</dbReference>
<evidence type="ECO:0000313" key="5">
    <source>
        <dbReference type="Proteomes" id="UP000321393"/>
    </source>
</evidence>
<dbReference type="AlphaFoldDB" id="A0A5D3C8S3"/>
<gene>
    <name evidence="4" type="ORF">E5676_scaffold648G00610</name>
    <name evidence="3" type="ORF">E6C27_scaffold115G001040</name>
</gene>
<dbReference type="PANTHER" id="PTHR15503:SF45">
    <property type="entry name" value="RNA-DIRECTED DNA POLYMERASE HOMOLOG"/>
    <property type="match status" value="1"/>
</dbReference>
<dbReference type="PANTHER" id="PTHR15503">
    <property type="entry name" value="LDOC1 RELATED"/>
    <property type="match status" value="1"/>
</dbReference>
<dbReference type="InterPro" id="IPR032567">
    <property type="entry name" value="RTL1-rel"/>
</dbReference>
<evidence type="ECO:0000313" key="6">
    <source>
        <dbReference type="Proteomes" id="UP000321947"/>
    </source>
</evidence>
<dbReference type="PROSITE" id="PS50158">
    <property type="entry name" value="ZF_CCHC"/>
    <property type="match status" value="1"/>
</dbReference>
<accession>A0A5D3C8S3</accession>
<reference evidence="5 6" key="1">
    <citation type="submission" date="2019-08" db="EMBL/GenBank/DDBJ databases">
        <title>Draft genome sequences of two oriental melons (Cucumis melo L. var makuwa).</title>
        <authorList>
            <person name="Kwon S.-Y."/>
        </authorList>
    </citation>
    <scope>NUCLEOTIDE SEQUENCE [LARGE SCALE GENOMIC DNA]</scope>
    <source>
        <strain evidence="6">cv. Chang Bougi</strain>
        <strain evidence="5">cv. SW 3</strain>
        <tissue evidence="4">Leaf</tissue>
    </source>
</reference>
<dbReference type="Proteomes" id="UP000321947">
    <property type="component" value="Unassembled WGS sequence"/>
</dbReference>
<dbReference type="Pfam" id="PF08284">
    <property type="entry name" value="RVP_2"/>
    <property type="match status" value="1"/>
</dbReference>
<dbReference type="InterPro" id="IPR036875">
    <property type="entry name" value="Znf_CCHC_sf"/>
</dbReference>
<dbReference type="CDD" id="cd00303">
    <property type="entry name" value="retropepsin_like"/>
    <property type="match status" value="1"/>
</dbReference>
<dbReference type="SUPFAM" id="SSF57756">
    <property type="entry name" value="Retrovirus zinc finger-like domains"/>
    <property type="match status" value="1"/>
</dbReference>
<evidence type="ECO:0000313" key="3">
    <source>
        <dbReference type="EMBL" id="KAA0047627.1"/>
    </source>
</evidence>
<keyword evidence="4" id="KW-0378">Hydrolase</keyword>
<keyword evidence="4" id="KW-0645">Protease</keyword>
<evidence type="ECO:0000259" key="2">
    <source>
        <dbReference type="PROSITE" id="PS50158"/>
    </source>
</evidence>
<dbReference type="GO" id="GO:0006508">
    <property type="term" value="P:proteolysis"/>
    <property type="evidence" value="ECO:0007669"/>
    <property type="project" value="UniProtKB-KW"/>
</dbReference>
<organism evidence="4 6">
    <name type="scientific">Cucumis melo var. makuwa</name>
    <name type="common">Oriental melon</name>
    <dbReference type="NCBI Taxonomy" id="1194695"/>
    <lineage>
        <taxon>Eukaryota</taxon>
        <taxon>Viridiplantae</taxon>
        <taxon>Streptophyta</taxon>
        <taxon>Embryophyta</taxon>
        <taxon>Tracheophyta</taxon>
        <taxon>Spermatophyta</taxon>
        <taxon>Magnoliopsida</taxon>
        <taxon>eudicotyledons</taxon>
        <taxon>Gunneridae</taxon>
        <taxon>Pentapetalae</taxon>
        <taxon>rosids</taxon>
        <taxon>fabids</taxon>
        <taxon>Cucurbitales</taxon>
        <taxon>Cucurbitaceae</taxon>
        <taxon>Benincaseae</taxon>
        <taxon>Cucumis</taxon>
    </lineage>
</organism>
<evidence type="ECO:0000313" key="4">
    <source>
        <dbReference type="EMBL" id="TYK08283.1"/>
    </source>
</evidence>
<sequence length="286" mass="31803">MKYAKQQEFLNLEQGDMTVKQYDVEFDILSRFAPDVIRDEATRTEKTCFKCRQHGHTTDRCPMRLIRVTQNQGMGAPQQGKVFATNKSEAEKAATVVTEVEPPDHVLSVSTPSGESMLSKEKIKACQIEIASHAIDATLLVLDMHNFDVILGMNWLAANHDSIDCFLREVVFNSPTGTSFKFKGVKTVVLPKVISAMKASKLLNQGTWSILASVMDTKEADVFLSLEPVVRDCPDVFLEELSGLPPYREIDFAIELEHGIVPISKTPYRMAPNRVERAESAIAGVA</sequence>
<keyword evidence="1" id="KW-0479">Metal-binding</keyword>
<comment type="caution">
    <text evidence="4">The sequence shown here is derived from an EMBL/GenBank/DDBJ whole genome shotgun (WGS) entry which is preliminary data.</text>
</comment>
<keyword evidence="1" id="KW-0863">Zinc-finger</keyword>
<dbReference type="EMBL" id="SSTE01013117">
    <property type="protein sequence ID" value="KAA0047627.1"/>
    <property type="molecule type" value="Genomic_DNA"/>
</dbReference>
<protein>
    <submittedName>
        <fullName evidence="4">Gag protease polyprotein</fullName>
    </submittedName>
</protein>
<dbReference type="GO" id="GO:0008270">
    <property type="term" value="F:zinc ion binding"/>
    <property type="evidence" value="ECO:0007669"/>
    <property type="project" value="UniProtKB-KW"/>
</dbReference>
<dbReference type="GO" id="GO:0008233">
    <property type="term" value="F:peptidase activity"/>
    <property type="evidence" value="ECO:0007669"/>
    <property type="project" value="UniProtKB-KW"/>
</dbReference>
<keyword evidence="1" id="KW-0862">Zinc</keyword>